<dbReference type="InterPro" id="IPR050696">
    <property type="entry name" value="FtsA/MreB"/>
</dbReference>
<dbReference type="Proteomes" id="UP000324159">
    <property type="component" value="Unassembled WGS sequence"/>
</dbReference>
<dbReference type="Gene3D" id="3.30.1490.300">
    <property type="match status" value="1"/>
</dbReference>
<gene>
    <name evidence="1" type="ORF">EDC39_105105</name>
</gene>
<dbReference type="OrthoDB" id="5405299at2"/>
<dbReference type="PANTHER" id="PTHR32432">
    <property type="entry name" value="CELL DIVISION PROTEIN FTSA-RELATED"/>
    <property type="match status" value="1"/>
</dbReference>
<dbReference type="SUPFAM" id="SSF53067">
    <property type="entry name" value="Actin-like ATPase domain"/>
    <property type="match status" value="1"/>
</dbReference>
<sequence length="308" mass="34798">MSVSLLRRKYLGLDLRPEEMRLVTMQRRGKNRLVTGGRVLGLPEGLLRAAIREPNIGDLDAFAERLRELVSPLAGTEERISVSLPDAAGRQLLTEVETPFKSHREGIDILRWQLKANLPAAPQDVQIDYQVLGQQENGRYRVLVALALRSVVEQYEEAFDRAGYQAVVLDFHGANLYNWYRFASDLGEEIVLIDIEGGSFGFRYLVDGRVAFVRGRETAPAPDLMFQEMNRSMTGARESHPEIARARIFLHTDWREPDLLVEAASSVFEKEIHLLNPRFDRHAAGELNLPPWRIRSLAAAAGAAERMI</sequence>
<organism evidence="1 2">
    <name type="scientific">Geothermobacter ehrlichii</name>
    <dbReference type="NCBI Taxonomy" id="213224"/>
    <lineage>
        <taxon>Bacteria</taxon>
        <taxon>Pseudomonadati</taxon>
        <taxon>Thermodesulfobacteriota</taxon>
        <taxon>Desulfuromonadia</taxon>
        <taxon>Desulfuromonadales</taxon>
        <taxon>Geothermobacteraceae</taxon>
        <taxon>Geothermobacter</taxon>
    </lineage>
</organism>
<dbReference type="RefSeq" id="WP_148895674.1">
    <property type="nucleotide sequence ID" value="NZ_VNIB01000005.1"/>
</dbReference>
<comment type="caution">
    <text evidence="1">The sequence shown here is derived from an EMBL/GenBank/DDBJ whole genome shotgun (WGS) entry which is preliminary data.</text>
</comment>
<reference evidence="1 2" key="1">
    <citation type="submission" date="2019-07" db="EMBL/GenBank/DDBJ databases">
        <title>Genomic Encyclopedia of Type Strains, Phase IV (KMG-IV): sequencing the most valuable type-strain genomes for metagenomic binning, comparative biology and taxonomic classification.</title>
        <authorList>
            <person name="Goeker M."/>
        </authorList>
    </citation>
    <scope>NUCLEOTIDE SEQUENCE [LARGE SCALE GENOMIC DNA]</scope>
    <source>
        <strain evidence="1 2">SS015</strain>
    </source>
</reference>
<proteinExistence type="predicted"/>
<evidence type="ECO:0000313" key="2">
    <source>
        <dbReference type="Proteomes" id="UP000324159"/>
    </source>
</evidence>
<accession>A0A5D3WMG3</accession>
<keyword evidence="2" id="KW-1185">Reference proteome</keyword>
<dbReference type="AlphaFoldDB" id="A0A5D3WMG3"/>
<protein>
    <submittedName>
        <fullName evidence="1">Type IV pilus assembly PilM-like protein</fullName>
    </submittedName>
</protein>
<dbReference type="EMBL" id="VNIB01000005">
    <property type="protein sequence ID" value="TYO98736.1"/>
    <property type="molecule type" value="Genomic_DNA"/>
</dbReference>
<name>A0A5D3WMG3_9BACT</name>
<dbReference type="InterPro" id="IPR043129">
    <property type="entry name" value="ATPase_NBD"/>
</dbReference>
<evidence type="ECO:0000313" key="1">
    <source>
        <dbReference type="EMBL" id="TYO98736.1"/>
    </source>
</evidence>
<dbReference type="PANTHER" id="PTHR32432:SF3">
    <property type="entry name" value="ETHANOLAMINE UTILIZATION PROTEIN EUTJ"/>
    <property type="match status" value="1"/>
</dbReference>
<dbReference type="Gene3D" id="3.30.420.40">
    <property type="match status" value="2"/>
</dbReference>